<reference evidence="2 3" key="1">
    <citation type="journal article" date="2024" name="Science">
        <title>Giant polyketide synthase enzymes in the biosynthesis of giant marine polyether toxins.</title>
        <authorList>
            <person name="Fallon T.R."/>
            <person name="Shende V.V."/>
            <person name="Wierzbicki I.H."/>
            <person name="Pendleton A.L."/>
            <person name="Watervoot N.F."/>
            <person name="Auber R.P."/>
            <person name="Gonzalez D.J."/>
            <person name="Wisecaver J.H."/>
            <person name="Moore B.S."/>
        </authorList>
    </citation>
    <scope>NUCLEOTIDE SEQUENCE [LARGE SCALE GENOMIC DNA]</scope>
    <source>
        <strain evidence="2 3">12B1</strain>
    </source>
</reference>
<organism evidence="2 3">
    <name type="scientific">Prymnesium parvum</name>
    <name type="common">Toxic golden alga</name>
    <dbReference type="NCBI Taxonomy" id="97485"/>
    <lineage>
        <taxon>Eukaryota</taxon>
        <taxon>Haptista</taxon>
        <taxon>Haptophyta</taxon>
        <taxon>Prymnesiophyceae</taxon>
        <taxon>Prymnesiales</taxon>
        <taxon>Prymnesiaceae</taxon>
        <taxon>Prymnesium</taxon>
    </lineage>
</organism>
<proteinExistence type="predicted"/>
<name>A0AB34IJ46_PRYPA</name>
<sequence length="476" mass="52701">MPHLAPPRHATPSTLPWSPSARAPSVFLLQFPWMTGYNASNRIPTLLHSMGYSCALAQLRMRMVALVHPDEMDNCARLCLAACSCAKGEHRSLAHRSIAKFARGEEDILFAHADMWINLHAWGEVARRYGHHSLSPFDGLLGTDYMPTRSLCITEELLPESHAWFWWLDSKAGCIAAIPHMPPAIRKHVCCYGWSDLAYLPRHAHKLFRSAVRNGFWNVQVEVAVPTILNALALGGIAPYDRVQCLGGSNAEQGISPIIRGNNLCAHRVHLQRMSTASVPARNARRGAGGRRHNDPHDEGTGCEVDTTTDRNHFPGRRVVLSLAGVLVNGGNGFCWVSTDGFNLPEKANQTTCDFRYNTREEARTSCEAHDWCGGIMRDNGVRCPPDVSTKRFQLRMQKTPPRYGFRGDYSPWVLYRQPGATSVDAVREWCNQKVSAHNQATKRLRPEDFNGASPFSVVNVQSGCSAAGVLAGCGR</sequence>
<dbReference type="AlphaFoldDB" id="A0AB34IJ46"/>
<evidence type="ECO:0000313" key="3">
    <source>
        <dbReference type="Proteomes" id="UP001515480"/>
    </source>
</evidence>
<dbReference type="EMBL" id="JBGBPQ010000024">
    <property type="protein sequence ID" value="KAL1499868.1"/>
    <property type="molecule type" value="Genomic_DNA"/>
</dbReference>
<keyword evidence="3" id="KW-1185">Reference proteome</keyword>
<dbReference type="Proteomes" id="UP001515480">
    <property type="component" value="Unassembled WGS sequence"/>
</dbReference>
<feature type="region of interest" description="Disordered" evidence="1">
    <location>
        <begin position="276"/>
        <end position="309"/>
    </location>
</feature>
<evidence type="ECO:0000256" key="1">
    <source>
        <dbReference type="SAM" id="MobiDB-lite"/>
    </source>
</evidence>
<accession>A0AB34IJ46</accession>
<evidence type="ECO:0008006" key="4">
    <source>
        <dbReference type="Google" id="ProtNLM"/>
    </source>
</evidence>
<protein>
    <recommendedName>
        <fullName evidence="4">Protein xylosyltransferase</fullName>
    </recommendedName>
</protein>
<evidence type="ECO:0000313" key="2">
    <source>
        <dbReference type="EMBL" id="KAL1499868.1"/>
    </source>
</evidence>
<comment type="caution">
    <text evidence="2">The sequence shown here is derived from an EMBL/GenBank/DDBJ whole genome shotgun (WGS) entry which is preliminary data.</text>
</comment>
<gene>
    <name evidence="2" type="ORF">AB1Y20_012551</name>
</gene>